<evidence type="ECO:0008006" key="4">
    <source>
        <dbReference type="Google" id="ProtNLM"/>
    </source>
</evidence>
<evidence type="ECO:0000313" key="2">
    <source>
        <dbReference type="EMBL" id="ROT81858.1"/>
    </source>
</evidence>
<organism evidence="2 3">
    <name type="scientific">Penaeus vannamei</name>
    <name type="common">Whiteleg shrimp</name>
    <name type="synonym">Litopenaeus vannamei</name>
    <dbReference type="NCBI Taxonomy" id="6689"/>
    <lineage>
        <taxon>Eukaryota</taxon>
        <taxon>Metazoa</taxon>
        <taxon>Ecdysozoa</taxon>
        <taxon>Arthropoda</taxon>
        <taxon>Crustacea</taxon>
        <taxon>Multicrustacea</taxon>
        <taxon>Malacostraca</taxon>
        <taxon>Eumalacostraca</taxon>
        <taxon>Eucarida</taxon>
        <taxon>Decapoda</taxon>
        <taxon>Dendrobranchiata</taxon>
        <taxon>Penaeoidea</taxon>
        <taxon>Penaeidae</taxon>
        <taxon>Penaeus</taxon>
    </lineage>
</organism>
<dbReference type="AlphaFoldDB" id="A0A3R7PCI0"/>
<evidence type="ECO:0000256" key="1">
    <source>
        <dbReference type="SAM" id="MobiDB-lite"/>
    </source>
</evidence>
<proteinExistence type="predicted"/>
<dbReference type="Gene3D" id="2.10.80.10">
    <property type="entry name" value="Lipase, subunit A"/>
    <property type="match status" value="1"/>
</dbReference>
<reference evidence="2 3" key="1">
    <citation type="submission" date="2018-04" db="EMBL/GenBank/DDBJ databases">
        <authorList>
            <person name="Zhang X."/>
            <person name="Yuan J."/>
            <person name="Li F."/>
            <person name="Xiang J."/>
        </authorList>
    </citation>
    <scope>NUCLEOTIDE SEQUENCE [LARGE SCALE GENOMIC DNA]</scope>
    <source>
        <tissue evidence="2">Muscle</tissue>
    </source>
</reference>
<keyword evidence="3" id="KW-1185">Reference proteome</keyword>
<accession>A0A3R7PCI0</accession>
<dbReference type="Proteomes" id="UP000283509">
    <property type="component" value="Unassembled WGS sequence"/>
</dbReference>
<dbReference type="EMBL" id="QCYY01000910">
    <property type="protein sequence ID" value="ROT81858.1"/>
    <property type="molecule type" value="Genomic_DNA"/>
</dbReference>
<protein>
    <recommendedName>
        <fullName evidence="4">Prokineticin domain-containing protein</fullName>
    </recommendedName>
</protein>
<dbReference type="OrthoDB" id="6329254at2759"/>
<reference evidence="2 3" key="2">
    <citation type="submission" date="2019-01" db="EMBL/GenBank/DDBJ databases">
        <title>The decoding of complex shrimp genome reveals the adaptation for benthos swimmer, frequently molting mechanism and breeding impact on genome.</title>
        <authorList>
            <person name="Sun Y."/>
            <person name="Gao Y."/>
            <person name="Yu Y."/>
        </authorList>
    </citation>
    <scope>NUCLEOTIDE SEQUENCE [LARGE SCALE GENOMIC DNA]</scope>
    <source>
        <tissue evidence="2">Muscle</tissue>
    </source>
</reference>
<gene>
    <name evidence="2" type="ORF">C7M84_024991</name>
</gene>
<name>A0A3R7PCI0_PENVA</name>
<evidence type="ECO:0000313" key="3">
    <source>
        <dbReference type="Proteomes" id="UP000283509"/>
    </source>
</evidence>
<comment type="caution">
    <text evidence="2">The sequence shown here is derived from an EMBL/GenBank/DDBJ whole genome shotgun (WGS) entry which is preliminary data.</text>
</comment>
<sequence length="229" mass="25071">MYSHIAFPPSISTIHPHLLLSTIHSHHPLPPPTLHSHTFPPHLPPPPLLPTLTIPSHPHLAISPLSSHHPPPSIHPHHPHPPPPRNLTPFLPLFLPTFHHPPPTPTIHSPTIPSHPHLAISPLSSPHLAVRNVCWSAEDCNSDECCARPMLSANAYCMPLRTRGQVCDASPLMLSITSGVYFSDCPCHESLTCAALSNNSKSQCVDLRSLEIDYRRLAGLHNLVDGDNN</sequence>
<feature type="region of interest" description="Disordered" evidence="1">
    <location>
        <begin position="60"/>
        <end position="82"/>
    </location>
</feature>